<dbReference type="Proteomes" id="UP000825935">
    <property type="component" value="Chromosome 36"/>
</dbReference>
<comment type="caution">
    <text evidence="1">The sequence shown here is derived from an EMBL/GenBank/DDBJ whole genome shotgun (WGS) entry which is preliminary data.</text>
</comment>
<organism evidence="1 2">
    <name type="scientific">Ceratopteris richardii</name>
    <name type="common">Triangle waterfern</name>
    <dbReference type="NCBI Taxonomy" id="49495"/>
    <lineage>
        <taxon>Eukaryota</taxon>
        <taxon>Viridiplantae</taxon>
        <taxon>Streptophyta</taxon>
        <taxon>Embryophyta</taxon>
        <taxon>Tracheophyta</taxon>
        <taxon>Polypodiopsida</taxon>
        <taxon>Polypodiidae</taxon>
        <taxon>Polypodiales</taxon>
        <taxon>Pteridineae</taxon>
        <taxon>Pteridaceae</taxon>
        <taxon>Parkerioideae</taxon>
        <taxon>Ceratopteris</taxon>
    </lineage>
</organism>
<evidence type="ECO:0000313" key="1">
    <source>
        <dbReference type="EMBL" id="KAH7281810.1"/>
    </source>
</evidence>
<keyword evidence="2" id="KW-1185">Reference proteome</keyword>
<sequence>MIVKHKQWKSRISQERVEEVKKLQEVQNNLNPNPEIRFEPHPEIWPVGASPAYMDEIIQGMKDLRLKLTTLEKSNVIKEKQEPKREFTRRCIWCVTVWSMLARFVSPSKKQELKILFNGLMARLALLIQGSQYLPVLVKEE</sequence>
<dbReference type="AlphaFoldDB" id="A0A8T2QDV3"/>
<reference evidence="1" key="1">
    <citation type="submission" date="2021-08" db="EMBL/GenBank/DDBJ databases">
        <title>WGS assembly of Ceratopteris richardii.</title>
        <authorList>
            <person name="Marchant D.B."/>
            <person name="Chen G."/>
            <person name="Jenkins J."/>
            <person name="Shu S."/>
            <person name="Leebens-Mack J."/>
            <person name="Grimwood J."/>
            <person name="Schmutz J."/>
            <person name="Soltis P."/>
            <person name="Soltis D."/>
            <person name="Chen Z.-H."/>
        </authorList>
    </citation>
    <scope>NUCLEOTIDE SEQUENCE</scope>
    <source>
        <strain evidence="1">Whitten #5841</strain>
        <tissue evidence="1">Leaf</tissue>
    </source>
</reference>
<gene>
    <name evidence="1" type="ORF">KP509_36G064100</name>
</gene>
<protein>
    <submittedName>
        <fullName evidence="1">Uncharacterized protein</fullName>
    </submittedName>
</protein>
<name>A0A8T2QDV3_CERRI</name>
<dbReference type="EMBL" id="CM035441">
    <property type="protein sequence ID" value="KAH7281810.1"/>
    <property type="molecule type" value="Genomic_DNA"/>
</dbReference>
<accession>A0A8T2QDV3</accession>
<proteinExistence type="predicted"/>
<evidence type="ECO:0000313" key="2">
    <source>
        <dbReference type="Proteomes" id="UP000825935"/>
    </source>
</evidence>